<comment type="caution">
    <text evidence="2">The sequence shown here is derived from an EMBL/GenBank/DDBJ whole genome shotgun (WGS) entry which is preliminary data.</text>
</comment>
<dbReference type="PANTHER" id="PTHR46438:SF2">
    <property type="entry name" value="ALPHA_BETA-HYDROLASES SUPERFAMILY PROTEIN"/>
    <property type="match status" value="1"/>
</dbReference>
<dbReference type="Pfam" id="PF12697">
    <property type="entry name" value="Abhydrolase_6"/>
    <property type="match status" value="1"/>
</dbReference>
<dbReference type="AlphaFoldDB" id="A0AAE4FUM0"/>
<dbReference type="InterPro" id="IPR029058">
    <property type="entry name" value="AB_hydrolase_fold"/>
</dbReference>
<dbReference type="GO" id="GO:0016787">
    <property type="term" value="F:hydrolase activity"/>
    <property type="evidence" value="ECO:0007669"/>
    <property type="project" value="UniProtKB-KW"/>
</dbReference>
<feature type="domain" description="AB hydrolase-1" evidence="1">
    <location>
        <begin position="33"/>
        <end position="283"/>
    </location>
</feature>
<dbReference type="Proteomes" id="UP001268256">
    <property type="component" value="Unassembled WGS sequence"/>
</dbReference>
<keyword evidence="3" id="KW-1185">Reference proteome</keyword>
<gene>
    <name evidence="2" type="ORF">RIF25_16950</name>
</gene>
<dbReference type="RefSeq" id="WP_322879691.1">
    <property type="nucleotide sequence ID" value="NZ_JAVMIP010000032.1"/>
</dbReference>
<evidence type="ECO:0000313" key="2">
    <source>
        <dbReference type="EMBL" id="MDS3862486.1"/>
    </source>
</evidence>
<reference evidence="3" key="1">
    <citation type="submission" date="2023-07" db="EMBL/GenBank/DDBJ databases">
        <authorList>
            <person name="Luz R."/>
            <person name="Cordeiro R."/>
            <person name="Fonseca A."/>
            <person name="Goncalves V."/>
        </authorList>
    </citation>
    <scope>NUCLEOTIDE SEQUENCE [LARGE SCALE GENOMIC DNA]</scope>
    <source>
        <strain evidence="3">BACA0444</strain>
    </source>
</reference>
<keyword evidence="2" id="KW-0378">Hydrolase</keyword>
<protein>
    <submittedName>
        <fullName evidence="2">Alpha/beta hydrolase</fullName>
    </submittedName>
</protein>
<evidence type="ECO:0000313" key="3">
    <source>
        <dbReference type="Proteomes" id="UP001268256"/>
    </source>
</evidence>
<dbReference type="PANTHER" id="PTHR46438">
    <property type="entry name" value="ALPHA/BETA-HYDROLASES SUPERFAMILY PROTEIN"/>
    <property type="match status" value="1"/>
</dbReference>
<dbReference type="InterPro" id="IPR000073">
    <property type="entry name" value="AB_hydrolase_1"/>
</dbReference>
<organism evidence="2 3">
    <name type="scientific">Pseudocalidococcus azoricus BACA0444</name>
    <dbReference type="NCBI Taxonomy" id="2918990"/>
    <lineage>
        <taxon>Bacteria</taxon>
        <taxon>Bacillati</taxon>
        <taxon>Cyanobacteriota</taxon>
        <taxon>Cyanophyceae</taxon>
        <taxon>Acaryochloridales</taxon>
        <taxon>Thermosynechococcaceae</taxon>
        <taxon>Pseudocalidococcus</taxon>
        <taxon>Pseudocalidococcus azoricus</taxon>
    </lineage>
</organism>
<accession>A0AAE4FUM0</accession>
<proteinExistence type="predicted"/>
<dbReference type="EMBL" id="JAVMIP010000032">
    <property type="protein sequence ID" value="MDS3862486.1"/>
    <property type="molecule type" value="Genomic_DNA"/>
</dbReference>
<sequence length="300" mass="33592">MIASPPLQAYRWQTYQCVYQHYPAQSGVDPAPLVLIHPIGVGLSRRFWGRFCQAWFGMGGKAAIYNPDLLGCGDGDLPHVAFYPEDWADQLGQFLEVIVKRPAVLVVQGALMPVAVELAVKYPQWVEAMVWSGPPAWSLISAAKEAWPQQASWNLFDSPLGWGFYLYARSEAFLRDFSIKQLFAHPEDVDQEWLDLLAQGCQSLETRHAVYSFLSGFWRKDYQPLLAQIQAPILIVMGDQASSISREARNRPATNRMTPYLETLPQAQGVEIAGRNVLPYESTAAFTLAVKNFLEVGNSP</sequence>
<dbReference type="Gene3D" id="3.40.50.1820">
    <property type="entry name" value="alpha/beta hydrolase"/>
    <property type="match status" value="1"/>
</dbReference>
<name>A0AAE4FUM0_9CYAN</name>
<dbReference type="SUPFAM" id="SSF53474">
    <property type="entry name" value="alpha/beta-Hydrolases"/>
    <property type="match status" value="1"/>
</dbReference>
<evidence type="ECO:0000259" key="1">
    <source>
        <dbReference type="Pfam" id="PF12697"/>
    </source>
</evidence>